<protein>
    <submittedName>
        <fullName evidence="1">Uncharacterized protein</fullName>
    </submittedName>
</protein>
<evidence type="ECO:0000313" key="2">
    <source>
        <dbReference type="Proteomes" id="UP000287651"/>
    </source>
</evidence>
<proteinExistence type="predicted"/>
<evidence type="ECO:0000313" key="1">
    <source>
        <dbReference type="EMBL" id="RRT37916.1"/>
    </source>
</evidence>
<organism evidence="1 2">
    <name type="scientific">Ensete ventricosum</name>
    <name type="common">Abyssinian banana</name>
    <name type="synonym">Musa ensete</name>
    <dbReference type="NCBI Taxonomy" id="4639"/>
    <lineage>
        <taxon>Eukaryota</taxon>
        <taxon>Viridiplantae</taxon>
        <taxon>Streptophyta</taxon>
        <taxon>Embryophyta</taxon>
        <taxon>Tracheophyta</taxon>
        <taxon>Spermatophyta</taxon>
        <taxon>Magnoliopsida</taxon>
        <taxon>Liliopsida</taxon>
        <taxon>Zingiberales</taxon>
        <taxon>Musaceae</taxon>
        <taxon>Ensete</taxon>
    </lineage>
</organism>
<dbReference type="EMBL" id="AMZH03021741">
    <property type="protein sequence ID" value="RRT37916.1"/>
    <property type="molecule type" value="Genomic_DNA"/>
</dbReference>
<dbReference type="AlphaFoldDB" id="A0A426XEM4"/>
<comment type="caution">
    <text evidence="1">The sequence shown here is derived from an EMBL/GenBank/DDBJ whole genome shotgun (WGS) entry which is preliminary data.</text>
</comment>
<name>A0A426XEM4_ENSVE</name>
<accession>A0A426XEM4</accession>
<reference evidence="1 2" key="1">
    <citation type="journal article" date="2014" name="Agronomy (Basel)">
        <title>A Draft Genome Sequence for Ensete ventricosum, the Drought-Tolerant Tree Against Hunger.</title>
        <authorList>
            <person name="Harrison J."/>
            <person name="Moore K.A."/>
            <person name="Paszkiewicz K."/>
            <person name="Jones T."/>
            <person name="Grant M."/>
            <person name="Ambacheew D."/>
            <person name="Muzemil S."/>
            <person name="Studholme D.J."/>
        </authorList>
    </citation>
    <scope>NUCLEOTIDE SEQUENCE [LARGE SCALE GENOMIC DNA]</scope>
</reference>
<dbReference type="Proteomes" id="UP000287651">
    <property type="component" value="Unassembled WGS sequence"/>
</dbReference>
<gene>
    <name evidence="1" type="ORF">B296_00049098</name>
</gene>
<sequence>MVRETDEKEWKRLPPLYLAAELEEDSKRRKDDGQQYIYASGCPHWIDPTLVSSCHETAGEGEEGLGRRLNLIPFLAGPHPLLAVSVLTWERFVSSATAMPPRRMVQYSFRVPHVFLILPEKLRSKS</sequence>